<evidence type="ECO:0000256" key="9">
    <source>
        <dbReference type="ARBA" id="ARBA00023015"/>
    </source>
</evidence>
<dbReference type="InterPro" id="IPR015943">
    <property type="entry name" value="WD40/YVTN_repeat-like_dom_sf"/>
</dbReference>
<accession>A0AAF3J7K4</accession>
<dbReference type="InterPro" id="IPR020472">
    <property type="entry name" value="WD40_PAC1"/>
</dbReference>
<evidence type="ECO:0000313" key="18">
    <source>
        <dbReference type="Proteomes" id="UP000887575"/>
    </source>
</evidence>
<feature type="repeat" description="WD" evidence="16">
    <location>
        <begin position="170"/>
        <end position="212"/>
    </location>
</feature>
<reference evidence="19" key="1">
    <citation type="submission" date="2024-02" db="UniProtKB">
        <authorList>
            <consortium name="WormBaseParasite"/>
        </authorList>
    </citation>
    <scope>IDENTIFICATION</scope>
</reference>
<proteinExistence type="inferred from homology"/>
<evidence type="ECO:0000256" key="7">
    <source>
        <dbReference type="ARBA" id="ARBA00022737"/>
    </source>
</evidence>
<dbReference type="SMART" id="SM00320">
    <property type="entry name" value="WD40"/>
    <property type="match status" value="6"/>
</dbReference>
<dbReference type="GO" id="GO:0000775">
    <property type="term" value="C:chromosome, centromeric region"/>
    <property type="evidence" value="ECO:0007669"/>
    <property type="project" value="UniProtKB-SubCell"/>
</dbReference>
<dbReference type="PROSITE" id="PS00678">
    <property type="entry name" value="WD_REPEATS_1"/>
    <property type="match status" value="3"/>
</dbReference>
<name>A0AAF3J7K4_9BILA</name>
<comment type="subcellular location">
    <subcellularLocation>
        <location evidence="2">Chromosome</location>
        <location evidence="2">Centromere</location>
    </subcellularLocation>
    <subcellularLocation>
        <location evidence="1">Nucleus</location>
    </subcellularLocation>
</comment>
<dbReference type="Proteomes" id="UP000887575">
    <property type="component" value="Unassembled WGS sequence"/>
</dbReference>
<keyword evidence="8" id="KW-0156">Chromatin regulator</keyword>
<evidence type="ECO:0000256" key="3">
    <source>
        <dbReference type="ARBA" id="ARBA00009341"/>
    </source>
</evidence>
<evidence type="ECO:0000256" key="5">
    <source>
        <dbReference type="ARBA" id="ARBA00022491"/>
    </source>
</evidence>
<feature type="repeat" description="WD" evidence="16">
    <location>
        <begin position="312"/>
        <end position="354"/>
    </location>
</feature>
<evidence type="ECO:0000256" key="8">
    <source>
        <dbReference type="ARBA" id="ARBA00022853"/>
    </source>
</evidence>
<dbReference type="Pfam" id="PF00400">
    <property type="entry name" value="WD40"/>
    <property type="match status" value="5"/>
</dbReference>
<evidence type="ECO:0000259" key="17">
    <source>
        <dbReference type="Pfam" id="PF12265"/>
    </source>
</evidence>
<dbReference type="PANTHER" id="PTHR22850">
    <property type="entry name" value="WD40 REPEAT FAMILY"/>
    <property type="match status" value="1"/>
</dbReference>
<evidence type="ECO:0000256" key="4">
    <source>
        <dbReference type="ARBA" id="ARBA00022454"/>
    </source>
</evidence>
<evidence type="ECO:0000256" key="16">
    <source>
        <dbReference type="PROSITE-ProRule" id="PRU00221"/>
    </source>
</evidence>
<dbReference type="Pfam" id="PF12265">
    <property type="entry name" value="CAF1C_H4-bd"/>
    <property type="match status" value="1"/>
</dbReference>
<feature type="domain" description="Histone-binding protein RBBP4-like N-terminal" evidence="17">
    <location>
        <begin position="16"/>
        <end position="84"/>
    </location>
</feature>
<comment type="function">
    <text evidence="13">Core histone-binding subunit that may target chromatin assembly factors, chromatin remodeling factors and histone deacetylases to their histone substrates in a manner that is regulated by nucleosomal DNA. Required for hcp-3 and his-1 stabilization, localization of hcp-3 to centromeres and for proper chromosome segregation. Synthetic multivulva class B (synMuvB) protein. SynMuvB proteins are required to repress the induction of vulval development by Ras signaling and probably act by forming the multiprotein DRM complex that represses transcription.</text>
</comment>
<keyword evidence="4" id="KW-0158">Chromosome</keyword>
<dbReference type="GO" id="GO:0005634">
    <property type="term" value="C:nucleus"/>
    <property type="evidence" value="ECO:0007669"/>
    <property type="project" value="UniProtKB-SubCell"/>
</dbReference>
<dbReference type="PRINTS" id="PR00320">
    <property type="entry name" value="GPROTEINBRPT"/>
</dbReference>
<evidence type="ECO:0000256" key="13">
    <source>
        <dbReference type="ARBA" id="ARBA00056404"/>
    </source>
</evidence>
<evidence type="ECO:0000256" key="10">
    <source>
        <dbReference type="ARBA" id="ARBA00023163"/>
    </source>
</evidence>
<dbReference type="InterPro" id="IPR036322">
    <property type="entry name" value="WD40_repeat_dom_sf"/>
</dbReference>
<evidence type="ECO:0000313" key="19">
    <source>
        <dbReference type="WBParaSite" id="MBELARI_LOCUS21180"/>
    </source>
</evidence>
<feature type="repeat" description="WD" evidence="16">
    <location>
        <begin position="268"/>
        <end position="304"/>
    </location>
</feature>
<evidence type="ECO:0000256" key="15">
    <source>
        <dbReference type="ARBA" id="ARBA00067443"/>
    </source>
</evidence>
<comment type="subunit">
    <text evidence="14">Binds directly to helix 1 of the histone fold of histone H4, a region that is not accessible when H4 is in chromatin. Probable component of a NuRD-like complex, composed of at least lin-53 and hda-1. Interacts with lin-35. Interacts with hda-1; the interaction is direct. Component of the DRM complex, at least composed of lin-9, lin-35, lin-37, lin-52, lin-53, lin-54- dpl-1 and efl-1. Interacts with hcp-3.</text>
</comment>
<evidence type="ECO:0000256" key="2">
    <source>
        <dbReference type="ARBA" id="ARBA00004584"/>
    </source>
</evidence>
<dbReference type="InterPro" id="IPR019775">
    <property type="entry name" value="WD40_repeat_CS"/>
</dbReference>
<keyword evidence="5" id="KW-0678">Repressor</keyword>
<sequence>MAAVDDGSTEERVINEEYKIWKKNTPFLYDMIMTHALEWPSLTVQWLPDVQKAEGQDYTTHRLILGTHTSDEQNHLVIAKLLLPTDDAQFDGSKYDSERNEYGGFGAVTGKIEHEIRINHDGEVNRARYMPQNPHIIATKSPSADVFVFDYTRHPANPTNDGQCKPQLILRGHSREGYGLSWNPNVMGNLLSASDDTTVCLWDVAGASSTGTGTYVDAKSKFEAHTAVVEDVAWHVLHEAIFGSVGDDHKLMIWDTRNNTNQKPSHAVEAHTAEVNCIAFNPFSEYILCTGSADKTVALWDLRNLKNKLHSFVSHRDEIFQVQWAPHNETILASSGTDRRVHVWDLSKIGEEQTPEDAEDGPPELLFIHGGHTAKVSDFSWNPNEPWLICSVAEDNVMQVWQMADNIYNDDDTDEPTPTET</sequence>
<dbReference type="InterPro" id="IPR022052">
    <property type="entry name" value="Histone-bd_RBBP4-like_N"/>
</dbReference>
<organism evidence="18 19">
    <name type="scientific">Mesorhabditis belari</name>
    <dbReference type="NCBI Taxonomy" id="2138241"/>
    <lineage>
        <taxon>Eukaryota</taxon>
        <taxon>Metazoa</taxon>
        <taxon>Ecdysozoa</taxon>
        <taxon>Nematoda</taxon>
        <taxon>Chromadorea</taxon>
        <taxon>Rhabditida</taxon>
        <taxon>Rhabditina</taxon>
        <taxon>Rhabditomorpha</taxon>
        <taxon>Rhabditoidea</taxon>
        <taxon>Rhabditidae</taxon>
        <taxon>Mesorhabditinae</taxon>
        <taxon>Mesorhabditis</taxon>
    </lineage>
</organism>
<evidence type="ECO:0000256" key="1">
    <source>
        <dbReference type="ARBA" id="ARBA00004123"/>
    </source>
</evidence>
<protein>
    <recommendedName>
        <fullName evidence="15">Probable histone-binding protein lin-53</fullName>
    </recommendedName>
</protein>
<keyword evidence="6 16" id="KW-0853">WD repeat</keyword>
<dbReference type="Gene3D" id="2.130.10.10">
    <property type="entry name" value="YVTN repeat-like/Quinoprotein amine dehydrogenase"/>
    <property type="match status" value="1"/>
</dbReference>
<keyword evidence="7" id="KW-0677">Repeat</keyword>
<keyword evidence="10" id="KW-0804">Transcription</keyword>
<dbReference type="InterPro" id="IPR001680">
    <property type="entry name" value="WD40_rpt"/>
</dbReference>
<dbReference type="GO" id="GO:0006325">
    <property type="term" value="P:chromatin organization"/>
    <property type="evidence" value="ECO:0007669"/>
    <property type="project" value="UniProtKB-KW"/>
</dbReference>
<dbReference type="PROSITE" id="PS50082">
    <property type="entry name" value="WD_REPEATS_2"/>
    <property type="match status" value="5"/>
</dbReference>
<evidence type="ECO:0000256" key="11">
    <source>
        <dbReference type="ARBA" id="ARBA00023242"/>
    </source>
</evidence>
<dbReference type="InterPro" id="IPR050459">
    <property type="entry name" value="WD_repeat_RBAP46/RBAP48/MSI1"/>
</dbReference>
<evidence type="ECO:0000256" key="6">
    <source>
        <dbReference type="ARBA" id="ARBA00022574"/>
    </source>
</evidence>
<keyword evidence="12" id="KW-0137">Centromere</keyword>
<dbReference type="WBParaSite" id="MBELARI_LOCUS21180">
    <property type="protein sequence ID" value="MBELARI_LOCUS21180"/>
    <property type="gene ID" value="MBELARI_LOCUS21180"/>
</dbReference>
<keyword evidence="18" id="KW-1185">Reference proteome</keyword>
<dbReference type="AlphaFoldDB" id="A0AAF3J7K4"/>
<keyword evidence="11" id="KW-0539">Nucleus</keyword>
<dbReference type="PROSITE" id="PS50294">
    <property type="entry name" value="WD_REPEATS_REGION"/>
    <property type="match status" value="3"/>
</dbReference>
<keyword evidence="9" id="KW-0805">Transcription regulation</keyword>
<evidence type="ECO:0000256" key="14">
    <source>
        <dbReference type="ARBA" id="ARBA00063516"/>
    </source>
</evidence>
<evidence type="ECO:0000256" key="12">
    <source>
        <dbReference type="ARBA" id="ARBA00023328"/>
    </source>
</evidence>
<comment type="similarity">
    <text evidence="3">Belongs to the WD repeat RBAP46/RBAP48/MSI1 family.</text>
</comment>
<feature type="repeat" description="WD" evidence="16">
    <location>
        <begin position="369"/>
        <end position="403"/>
    </location>
</feature>
<feature type="repeat" description="WD" evidence="16">
    <location>
        <begin position="222"/>
        <end position="264"/>
    </location>
</feature>
<dbReference type="GO" id="GO:0042826">
    <property type="term" value="F:histone deacetylase binding"/>
    <property type="evidence" value="ECO:0007669"/>
    <property type="project" value="UniProtKB-ARBA"/>
</dbReference>
<dbReference type="SUPFAM" id="SSF50978">
    <property type="entry name" value="WD40 repeat-like"/>
    <property type="match status" value="1"/>
</dbReference>
<dbReference type="FunFam" id="2.130.10.10:FF:000021">
    <property type="entry name" value="histone-binding protein RBBP4 isoform X1"/>
    <property type="match status" value="1"/>
</dbReference>